<dbReference type="SMART" id="SM00822">
    <property type="entry name" value="PKS_KR"/>
    <property type="match status" value="1"/>
</dbReference>
<proteinExistence type="inferred from homology"/>
<dbReference type="OrthoDB" id="9792003at2"/>
<gene>
    <name evidence="5" type="ORF">CLV54_1523</name>
</gene>
<dbReference type="PRINTS" id="PR00081">
    <property type="entry name" value="GDHRDH"/>
</dbReference>
<evidence type="ECO:0000256" key="1">
    <source>
        <dbReference type="ARBA" id="ARBA00006484"/>
    </source>
</evidence>
<dbReference type="EMBL" id="PGFB01000002">
    <property type="protein sequence ID" value="PJJ63847.1"/>
    <property type="molecule type" value="Genomic_DNA"/>
</dbReference>
<comment type="similarity">
    <text evidence="1 3">Belongs to the short-chain dehydrogenases/reductases (SDR) family.</text>
</comment>
<dbReference type="Gene3D" id="3.40.50.720">
    <property type="entry name" value="NAD(P)-binding Rossmann-like Domain"/>
    <property type="match status" value="1"/>
</dbReference>
<evidence type="ECO:0000259" key="4">
    <source>
        <dbReference type="SMART" id="SM00822"/>
    </source>
</evidence>
<accession>A0A2M9C0G7</accession>
<evidence type="ECO:0000313" key="6">
    <source>
        <dbReference type="Proteomes" id="UP000230161"/>
    </source>
</evidence>
<dbReference type="Proteomes" id="UP000230161">
    <property type="component" value="Unassembled WGS sequence"/>
</dbReference>
<name>A0A2M9C0G7_9MICO</name>
<dbReference type="SUPFAM" id="SSF51735">
    <property type="entry name" value="NAD(P)-binding Rossmann-fold domains"/>
    <property type="match status" value="1"/>
</dbReference>
<dbReference type="CDD" id="cd05374">
    <property type="entry name" value="17beta-HSD-like_SDR_c"/>
    <property type="match status" value="1"/>
</dbReference>
<evidence type="ECO:0000256" key="3">
    <source>
        <dbReference type="RuleBase" id="RU000363"/>
    </source>
</evidence>
<dbReference type="PANTHER" id="PTHR43976:SF16">
    <property type="entry name" value="SHORT-CHAIN DEHYDROGENASE_REDUCTASE FAMILY PROTEIN"/>
    <property type="match status" value="1"/>
</dbReference>
<protein>
    <submittedName>
        <fullName evidence="5">NADP-dependent 3-hydroxy acid dehydrogenase YdfG</fullName>
    </submittedName>
</protein>
<sequence>MSVWFITGANRGLGAEIVEKALAAGHQVVATARKPEQVAERFPEAAEKLLAVALDVTDEAQAKAATAAALDRFGRIDVLVNNAGRGLLGAVEEASDAEVRAVYETNVFGLLNVTRAVTPALRAQRSGHIVNLSSVGGFVGAQGWGVYASTKFAIEGLSEAQATELKPLGVQVTLIEPGYFRTDFLDDSSLHRVEAAIDDYADGPAGQMREIASQVNHGQPGDPIKAAQVIVETIDSGTAPLRLQLGADCVAAVEDKLGFVQHELDAWRDVSVSTGFDEAASA</sequence>
<dbReference type="RefSeq" id="WP_100344299.1">
    <property type="nucleotide sequence ID" value="NZ_PGFB01000002.1"/>
</dbReference>
<dbReference type="PANTHER" id="PTHR43976">
    <property type="entry name" value="SHORT CHAIN DEHYDROGENASE"/>
    <property type="match status" value="1"/>
</dbReference>
<keyword evidence="6" id="KW-1185">Reference proteome</keyword>
<dbReference type="AlphaFoldDB" id="A0A2M9C0G7"/>
<dbReference type="InterPro" id="IPR057326">
    <property type="entry name" value="KR_dom"/>
</dbReference>
<organism evidence="5 6">
    <name type="scientific">Compostimonas suwonensis</name>
    <dbReference type="NCBI Taxonomy" id="1048394"/>
    <lineage>
        <taxon>Bacteria</taxon>
        <taxon>Bacillati</taxon>
        <taxon>Actinomycetota</taxon>
        <taxon>Actinomycetes</taxon>
        <taxon>Micrococcales</taxon>
        <taxon>Microbacteriaceae</taxon>
        <taxon>Compostimonas</taxon>
    </lineage>
</organism>
<evidence type="ECO:0000256" key="2">
    <source>
        <dbReference type="ARBA" id="ARBA00023002"/>
    </source>
</evidence>
<comment type="caution">
    <text evidence="5">The sequence shown here is derived from an EMBL/GenBank/DDBJ whole genome shotgun (WGS) entry which is preliminary data.</text>
</comment>
<dbReference type="InterPro" id="IPR051911">
    <property type="entry name" value="SDR_oxidoreductase"/>
</dbReference>
<dbReference type="InterPro" id="IPR002347">
    <property type="entry name" value="SDR_fam"/>
</dbReference>
<keyword evidence="2" id="KW-0560">Oxidoreductase</keyword>
<dbReference type="NCBIfam" id="NF004824">
    <property type="entry name" value="PRK06180.1"/>
    <property type="match status" value="1"/>
</dbReference>
<dbReference type="PRINTS" id="PR00080">
    <property type="entry name" value="SDRFAMILY"/>
</dbReference>
<feature type="domain" description="Ketoreductase" evidence="4">
    <location>
        <begin position="2"/>
        <end position="160"/>
    </location>
</feature>
<dbReference type="PROSITE" id="PS00061">
    <property type="entry name" value="ADH_SHORT"/>
    <property type="match status" value="1"/>
</dbReference>
<dbReference type="InterPro" id="IPR036291">
    <property type="entry name" value="NAD(P)-bd_dom_sf"/>
</dbReference>
<dbReference type="GO" id="GO:0016491">
    <property type="term" value="F:oxidoreductase activity"/>
    <property type="evidence" value="ECO:0007669"/>
    <property type="project" value="UniProtKB-KW"/>
</dbReference>
<dbReference type="Pfam" id="PF00106">
    <property type="entry name" value="adh_short"/>
    <property type="match status" value="1"/>
</dbReference>
<evidence type="ECO:0000313" key="5">
    <source>
        <dbReference type="EMBL" id="PJJ63847.1"/>
    </source>
</evidence>
<reference evidence="5 6" key="1">
    <citation type="submission" date="2017-11" db="EMBL/GenBank/DDBJ databases">
        <title>Genomic Encyclopedia of Archaeal and Bacterial Type Strains, Phase II (KMG-II): From Individual Species to Whole Genera.</title>
        <authorList>
            <person name="Goeker M."/>
        </authorList>
    </citation>
    <scope>NUCLEOTIDE SEQUENCE [LARGE SCALE GENOMIC DNA]</scope>
    <source>
        <strain evidence="5 6">DSM 25625</strain>
    </source>
</reference>
<dbReference type="InterPro" id="IPR020904">
    <property type="entry name" value="Sc_DH/Rdtase_CS"/>
</dbReference>